<accession>A0A7H0I6Z0</accession>
<sequence length="49" mass="5215">MATSFVTSFCELLSGSALTPSALTSFLGYCAYEFQKSESERGRSIPTAA</sequence>
<evidence type="ECO:0000313" key="1">
    <source>
        <dbReference type="EMBL" id="QNP68556.1"/>
    </source>
</evidence>
<gene>
    <name evidence="1" type="ORF">IAG44_03085</name>
</gene>
<protein>
    <submittedName>
        <fullName evidence="1">Uncharacterized protein</fullName>
    </submittedName>
</protein>
<dbReference type="EMBL" id="CP060828">
    <property type="protein sequence ID" value="QNP68556.1"/>
    <property type="molecule type" value="Genomic_DNA"/>
</dbReference>
<dbReference type="AlphaFoldDB" id="A0A7H0I6Z0"/>
<name>A0A7H0I6Z0_9ACTN</name>
<organism evidence="1 2">
    <name type="scientific">Streptomyces roseirectus</name>
    <dbReference type="NCBI Taxonomy" id="2768066"/>
    <lineage>
        <taxon>Bacteria</taxon>
        <taxon>Bacillati</taxon>
        <taxon>Actinomycetota</taxon>
        <taxon>Actinomycetes</taxon>
        <taxon>Kitasatosporales</taxon>
        <taxon>Streptomycetaceae</taxon>
        <taxon>Streptomyces</taxon>
    </lineage>
</organism>
<proteinExistence type="predicted"/>
<keyword evidence="2" id="KW-1185">Reference proteome</keyword>
<dbReference type="KEGG" id="sroi:IAG44_03085"/>
<reference evidence="1 2" key="1">
    <citation type="submission" date="2020-08" db="EMBL/GenBank/DDBJ databases">
        <title>A novel species.</title>
        <authorList>
            <person name="Gao J."/>
        </authorList>
    </citation>
    <scope>NUCLEOTIDE SEQUENCE [LARGE SCALE GENOMIC DNA]</scope>
    <source>
        <strain evidence="1 2">CRXT-G-22</strain>
    </source>
</reference>
<evidence type="ECO:0000313" key="2">
    <source>
        <dbReference type="Proteomes" id="UP000516052"/>
    </source>
</evidence>
<dbReference type="Proteomes" id="UP000516052">
    <property type="component" value="Chromosome"/>
</dbReference>